<dbReference type="PATRIC" id="fig|1703.6.peg.699"/>
<feature type="transmembrane region" description="Helical" evidence="4">
    <location>
        <begin position="157"/>
        <end position="184"/>
    </location>
</feature>
<keyword evidence="4" id="KW-1133">Transmembrane helix</keyword>
<comment type="caution">
    <text evidence="5">The sequence shown here is derived from an EMBL/GenBank/DDBJ whole genome shotgun (WGS) entry which is preliminary data.</text>
</comment>
<feature type="transmembrane region" description="Helical" evidence="4">
    <location>
        <begin position="228"/>
        <end position="246"/>
    </location>
</feature>
<sequence>MTQPRTDASASTGAGNVTGTGTGDAGVDTGIGAGLLNGAVRSGTVAASLLAASAIVSVILNPALVTVLAVLVVAAIGVGPRLRQGRPWTPADTATACRLGLVIVCTCLIIHSQPGLTWAAVVVGSLALALDGVDGFVARRTQVTEAGAGFDETVDALFILILALALVPMWGWWTALPGLYYYVFRFITAFRPQWQKRLPFSQMRKVVAAAQGILLITAASPLAQAHEWIGFGAAGLALAALTWSFGRDIIWLERHAR</sequence>
<dbReference type="Gene3D" id="1.20.120.1760">
    <property type="match status" value="1"/>
</dbReference>
<evidence type="ECO:0000256" key="1">
    <source>
        <dbReference type="ARBA" id="ARBA00022679"/>
    </source>
</evidence>
<gene>
    <name evidence="5" type="ORF">AE0388_0817</name>
</gene>
<keyword evidence="6" id="KW-1185">Reference proteome</keyword>
<accession>A0A0B9A4L6</accession>
<dbReference type="EMBL" id="JTJZ01000014">
    <property type="protein sequence ID" value="KHS53742.1"/>
    <property type="molecule type" value="Genomic_DNA"/>
</dbReference>
<dbReference type="AlphaFoldDB" id="A0A0B9A4L6"/>
<organism evidence="5 6">
    <name type="scientific">Brevibacterium linens</name>
    <dbReference type="NCBI Taxonomy" id="1703"/>
    <lineage>
        <taxon>Bacteria</taxon>
        <taxon>Bacillati</taxon>
        <taxon>Actinomycetota</taxon>
        <taxon>Actinomycetes</taxon>
        <taxon>Micrococcales</taxon>
        <taxon>Brevibacteriaceae</taxon>
        <taxon>Brevibacterium</taxon>
    </lineage>
</organism>
<dbReference type="InterPro" id="IPR048254">
    <property type="entry name" value="CDP_ALCOHOL_P_TRANSF_CS"/>
</dbReference>
<dbReference type="GO" id="GO:0008654">
    <property type="term" value="P:phospholipid biosynthetic process"/>
    <property type="evidence" value="ECO:0007669"/>
    <property type="project" value="InterPro"/>
</dbReference>
<dbReference type="Proteomes" id="UP000031488">
    <property type="component" value="Unassembled WGS sequence"/>
</dbReference>
<evidence type="ECO:0000313" key="6">
    <source>
        <dbReference type="Proteomes" id="UP000031488"/>
    </source>
</evidence>
<reference evidence="5 6" key="1">
    <citation type="submission" date="2014-11" db="EMBL/GenBank/DDBJ databases">
        <title>Draft Genome Sequence of Brevibacterium linens AE038-8.</title>
        <authorList>
            <person name="Maizel D."/>
            <person name="Utturkar S.M."/>
            <person name="Brown S.D."/>
            <person name="Ferrero M."/>
            <person name="Rosen B.P."/>
        </authorList>
    </citation>
    <scope>NUCLEOTIDE SEQUENCE [LARGE SCALE GENOMIC DNA]</scope>
    <source>
        <strain evidence="5 6">AE038-8</strain>
    </source>
</reference>
<dbReference type="InterPro" id="IPR043130">
    <property type="entry name" value="CDP-OH_PTrfase_TM_dom"/>
</dbReference>
<dbReference type="GO" id="GO:0016020">
    <property type="term" value="C:membrane"/>
    <property type="evidence" value="ECO:0007669"/>
    <property type="project" value="InterPro"/>
</dbReference>
<dbReference type="GO" id="GO:0016780">
    <property type="term" value="F:phosphotransferase activity, for other substituted phosphate groups"/>
    <property type="evidence" value="ECO:0007669"/>
    <property type="project" value="InterPro"/>
</dbReference>
<evidence type="ECO:0000256" key="4">
    <source>
        <dbReference type="SAM" id="Phobius"/>
    </source>
</evidence>
<feature type="region of interest" description="Disordered" evidence="3">
    <location>
        <begin position="1"/>
        <end position="21"/>
    </location>
</feature>
<feature type="transmembrane region" description="Helical" evidence="4">
    <location>
        <begin position="45"/>
        <end position="78"/>
    </location>
</feature>
<dbReference type="OrthoDB" id="9796672at2"/>
<evidence type="ECO:0000313" key="5">
    <source>
        <dbReference type="EMBL" id="KHS53742.1"/>
    </source>
</evidence>
<keyword evidence="1 2" id="KW-0808">Transferase</keyword>
<comment type="similarity">
    <text evidence="2">Belongs to the CDP-alcohol phosphatidyltransferase class-I family.</text>
</comment>
<keyword evidence="4" id="KW-0812">Transmembrane</keyword>
<dbReference type="InterPro" id="IPR000462">
    <property type="entry name" value="CDP-OH_P_trans"/>
</dbReference>
<proteinExistence type="inferred from homology"/>
<keyword evidence="4" id="KW-0472">Membrane</keyword>
<feature type="transmembrane region" description="Helical" evidence="4">
    <location>
        <begin position="99"/>
        <end position="130"/>
    </location>
</feature>
<dbReference type="Pfam" id="PF01066">
    <property type="entry name" value="CDP-OH_P_transf"/>
    <property type="match status" value="1"/>
</dbReference>
<evidence type="ECO:0000256" key="2">
    <source>
        <dbReference type="RuleBase" id="RU003750"/>
    </source>
</evidence>
<evidence type="ECO:0000256" key="3">
    <source>
        <dbReference type="SAM" id="MobiDB-lite"/>
    </source>
</evidence>
<dbReference type="RefSeq" id="WP_052239774.1">
    <property type="nucleotide sequence ID" value="NZ_JTJZ01000014.1"/>
</dbReference>
<dbReference type="PROSITE" id="PS00379">
    <property type="entry name" value="CDP_ALCOHOL_P_TRANSF"/>
    <property type="match status" value="1"/>
</dbReference>
<protein>
    <submittedName>
        <fullName evidence="5">CDP-alcohol phosphatidyltransferase</fullName>
    </submittedName>
</protein>
<name>A0A0B9A4L6_BRELN</name>
<feature type="transmembrane region" description="Helical" evidence="4">
    <location>
        <begin position="205"/>
        <end position="222"/>
    </location>
</feature>